<dbReference type="InterPro" id="IPR050553">
    <property type="entry name" value="Thioredoxin_ResA/DsbE_sf"/>
</dbReference>
<evidence type="ECO:0000259" key="1">
    <source>
        <dbReference type="PROSITE" id="PS51352"/>
    </source>
</evidence>
<keyword evidence="3" id="KW-1185">Reference proteome</keyword>
<dbReference type="Pfam" id="PF08534">
    <property type="entry name" value="Redoxin"/>
    <property type="match status" value="1"/>
</dbReference>
<dbReference type="GO" id="GO:0016491">
    <property type="term" value="F:oxidoreductase activity"/>
    <property type="evidence" value="ECO:0007669"/>
    <property type="project" value="InterPro"/>
</dbReference>
<reference evidence="2 3" key="1">
    <citation type="submission" date="2016-10" db="EMBL/GenBank/DDBJ databases">
        <authorList>
            <person name="de Groot N.N."/>
        </authorList>
    </citation>
    <scope>NUCLEOTIDE SEQUENCE [LARGE SCALE GENOMIC DNA]</scope>
    <source>
        <strain evidence="2 3">DSM 16957</strain>
    </source>
</reference>
<evidence type="ECO:0000313" key="3">
    <source>
        <dbReference type="Proteomes" id="UP000199603"/>
    </source>
</evidence>
<feature type="domain" description="Thioredoxin" evidence="1">
    <location>
        <begin position="42"/>
        <end position="182"/>
    </location>
</feature>
<dbReference type="Proteomes" id="UP000199603">
    <property type="component" value="Unassembled WGS sequence"/>
</dbReference>
<dbReference type="STRING" id="265719.SAMN04488509_103106"/>
<dbReference type="InterPro" id="IPR013766">
    <property type="entry name" value="Thioredoxin_domain"/>
</dbReference>
<dbReference type="EMBL" id="FNAG01000003">
    <property type="protein sequence ID" value="SDD53443.1"/>
    <property type="molecule type" value="Genomic_DNA"/>
</dbReference>
<dbReference type="AlphaFoldDB" id="A0A1G6VJ87"/>
<proteinExistence type="predicted"/>
<dbReference type="RefSeq" id="WP_091241171.1">
    <property type="nucleotide sequence ID" value="NZ_FNAG01000003.1"/>
</dbReference>
<name>A0A1G6VJ87_9GAMM</name>
<dbReference type="CDD" id="cd02966">
    <property type="entry name" value="TlpA_like_family"/>
    <property type="match status" value="1"/>
</dbReference>
<dbReference type="SUPFAM" id="SSF52833">
    <property type="entry name" value="Thioredoxin-like"/>
    <property type="match status" value="1"/>
</dbReference>
<dbReference type="InterPro" id="IPR013740">
    <property type="entry name" value="Redoxin"/>
</dbReference>
<dbReference type="PROSITE" id="PS51352">
    <property type="entry name" value="THIOREDOXIN_2"/>
    <property type="match status" value="1"/>
</dbReference>
<dbReference type="GO" id="GO:0016853">
    <property type="term" value="F:isomerase activity"/>
    <property type="evidence" value="ECO:0007669"/>
    <property type="project" value="UniProtKB-KW"/>
</dbReference>
<dbReference type="InterPro" id="IPR036249">
    <property type="entry name" value="Thioredoxin-like_sf"/>
</dbReference>
<evidence type="ECO:0000313" key="2">
    <source>
        <dbReference type="EMBL" id="SDD53443.1"/>
    </source>
</evidence>
<organism evidence="2 3">
    <name type="scientific">Aquimonas voraii</name>
    <dbReference type="NCBI Taxonomy" id="265719"/>
    <lineage>
        <taxon>Bacteria</taxon>
        <taxon>Pseudomonadati</taxon>
        <taxon>Pseudomonadota</taxon>
        <taxon>Gammaproteobacteria</taxon>
        <taxon>Lysobacterales</taxon>
        <taxon>Lysobacteraceae</taxon>
        <taxon>Aquimonas</taxon>
    </lineage>
</organism>
<sequence>MKRAQMAVIVGFALIGGIGGVLLGRHFATPTAPPLPQGTVVLEEGAKRPDAELRRLDGSTAKLSDFEGRPLLINFWATWCPPCIEELPLLDALHQRSGPEGLQVIGIALDDPAAVEKFLGELPVGFPMFLAQPGRVDLSTTLGNANSVLPYSVLIDAEGRIAKRKFGAFSEASLREWVAGFE</sequence>
<protein>
    <submittedName>
        <fullName evidence="2">Thiol-disulfide isomerase or thioredoxin</fullName>
    </submittedName>
</protein>
<dbReference type="PANTHER" id="PTHR42852">
    <property type="entry name" value="THIOL:DISULFIDE INTERCHANGE PROTEIN DSBE"/>
    <property type="match status" value="1"/>
</dbReference>
<dbReference type="OrthoDB" id="9796554at2"/>
<dbReference type="PANTHER" id="PTHR42852:SF13">
    <property type="entry name" value="PROTEIN DIPZ"/>
    <property type="match status" value="1"/>
</dbReference>
<keyword evidence="2" id="KW-0413">Isomerase</keyword>
<gene>
    <name evidence="2" type="ORF">SAMN04488509_103106</name>
</gene>
<dbReference type="Gene3D" id="3.40.30.10">
    <property type="entry name" value="Glutaredoxin"/>
    <property type="match status" value="1"/>
</dbReference>
<accession>A0A1G6VJ87</accession>